<gene>
    <name evidence="4" type="ORF">FACUT_13533</name>
</gene>
<keyword evidence="2 3" id="KW-0040">ANK repeat</keyword>
<dbReference type="OrthoDB" id="5086500at2759"/>
<dbReference type="PROSITE" id="PS50088">
    <property type="entry name" value="ANK_REPEAT"/>
    <property type="match status" value="1"/>
</dbReference>
<dbReference type="SUPFAM" id="SSF48403">
    <property type="entry name" value="Ankyrin repeat"/>
    <property type="match status" value="1"/>
</dbReference>
<proteinExistence type="predicted"/>
<dbReference type="Pfam" id="PF12796">
    <property type="entry name" value="Ank_2"/>
    <property type="match status" value="1"/>
</dbReference>
<dbReference type="Proteomes" id="UP000536711">
    <property type="component" value="Unassembled WGS sequence"/>
</dbReference>
<protein>
    <submittedName>
        <fullName evidence="4">Ankyrin repeats (3 copies) domain-containing</fullName>
    </submittedName>
</protein>
<comment type="caution">
    <text evidence="4">The sequence shown here is derived from an EMBL/GenBank/DDBJ whole genome shotgun (WGS) entry which is preliminary data.</text>
</comment>
<organism evidence="4 5">
    <name type="scientific">Fusarium acutatum</name>
    <dbReference type="NCBI Taxonomy" id="78861"/>
    <lineage>
        <taxon>Eukaryota</taxon>
        <taxon>Fungi</taxon>
        <taxon>Dikarya</taxon>
        <taxon>Ascomycota</taxon>
        <taxon>Pezizomycotina</taxon>
        <taxon>Sordariomycetes</taxon>
        <taxon>Hypocreomycetidae</taxon>
        <taxon>Hypocreales</taxon>
        <taxon>Nectriaceae</taxon>
        <taxon>Fusarium</taxon>
        <taxon>Fusarium fujikuroi species complex</taxon>
    </lineage>
</organism>
<evidence type="ECO:0000256" key="3">
    <source>
        <dbReference type="PROSITE-ProRule" id="PRU00023"/>
    </source>
</evidence>
<sequence>MNEWEDTIEACLRRGGRTLNIDQIDHSGRSALHYASRLGNFKSRQALIQAGASLTLQDRLGRTAFQDAADAGFKECLLLLLLESGRADPSQRDIEGRNLAHWAATLDCVDAMELTSKMSGAKLDQQDHHGKTPIDIAFICRSKYVGLFLADKVPWTNIYY</sequence>
<evidence type="ECO:0000256" key="1">
    <source>
        <dbReference type="ARBA" id="ARBA00022737"/>
    </source>
</evidence>
<name>A0A8H4J9U6_9HYPO</name>
<evidence type="ECO:0000313" key="4">
    <source>
        <dbReference type="EMBL" id="KAF4415275.1"/>
    </source>
</evidence>
<evidence type="ECO:0000313" key="5">
    <source>
        <dbReference type="Proteomes" id="UP000536711"/>
    </source>
</evidence>
<dbReference type="PROSITE" id="PS50297">
    <property type="entry name" value="ANK_REP_REGION"/>
    <property type="match status" value="1"/>
</dbReference>
<dbReference type="PANTHER" id="PTHR24201">
    <property type="entry name" value="ANK_REP_REGION DOMAIN-CONTAINING PROTEIN"/>
    <property type="match status" value="1"/>
</dbReference>
<dbReference type="InterPro" id="IPR036770">
    <property type="entry name" value="Ankyrin_rpt-contain_sf"/>
</dbReference>
<keyword evidence="1" id="KW-0677">Repeat</keyword>
<dbReference type="SMART" id="SM00248">
    <property type="entry name" value="ANK"/>
    <property type="match status" value="3"/>
</dbReference>
<reference evidence="4 5" key="1">
    <citation type="submission" date="2020-01" db="EMBL/GenBank/DDBJ databases">
        <title>Identification and distribution of gene clusters putatively required for synthesis of sphingolipid metabolism inhibitors in phylogenetically diverse species of the filamentous fungus Fusarium.</title>
        <authorList>
            <person name="Kim H.-S."/>
            <person name="Busman M."/>
            <person name="Brown D.W."/>
            <person name="Divon H."/>
            <person name="Uhlig S."/>
            <person name="Proctor R.H."/>
        </authorList>
    </citation>
    <scope>NUCLEOTIDE SEQUENCE [LARGE SCALE GENOMIC DNA]</scope>
    <source>
        <strain evidence="4 5">NRRL 13308</strain>
    </source>
</reference>
<accession>A0A8H4J9U6</accession>
<dbReference type="Gene3D" id="1.25.40.20">
    <property type="entry name" value="Ankyrin repeat-containing domain"/>
    <property type="match status" value="2"/>
</dbReference>
<dbReference type="EMBL" id="JAADJF010000579">
    <property type="protein sequence ID" value="KAF4415275.1"/>
    <property type="molecule type" value="Genomic_DNA"/>
</dbReference>
<dbReference type="AlphaFoldDB" id="A0A8H4J9U6"/>
<keyword evidence="5" id="KW-1185">Reference proteome</keyword>
<dbReference type="InterPro" id="IPR050776">
    <property type="entry name" value="Ank_Repeat/CDKN_Inhibitor"/>
</dbReference>
<feature type="repeat" description="ANK" evidence="3">
    <location>
        <begin position="27"/>
        <end position="59"/>
    </location>
</feature>
<evidence type="ECO:0000256" key="2">
    <source>
        <dbReference type="ARBA" id="ARBA00023043"/>
    </source>
</evidence>
<dbReference type="InterPro" id="IPR002110">
    <property type="entry name" value="Ankyrin_rpt"/>
</dbReference>